<dbReference type="Proteomes" id="UP000185713">
    <property type="component" value="Unassembled WGS sequence"/>
</dbReference>
<sequence>MSEVYIFFMHIIIHIIMVVFLSYYVYLAKIVNVSPLFKKRRGYMGVIWGFV</sequence>
<dbReference type="EMBL" id="JWTK01000006">
    <property type="protein sequence ID" value="OJH48766.1"/>
    <property type="molecule type" value="Genomic_DNA"/>
</dbReference>
<organism evidence="2 3">
    <name type="scientific">Methanohalophilus portucalensis FDF-1</name>
    <dbReference type="NCBI Taxonomy" id="523843"/>
    <lineage>
        <taxon>Archaea</taxon>
        <taxon>Methanobacteriati</taxon>
        <taxon>Methanobacteriota</taxon>
        <taxon>Stenosarchaea group</taxon>
        <taxon>Methanomicrobia</taxon>
        <taxon>Methanosarcinales</taxon>
        <taxon>Methanosarcinaceae</taxon>
        <taxon>Methanohalophilus</taxon>
    </lineage>
</organism>
<reference evidence="2 3" key="1">
    <citation type="submission" date="2014-12" db="EMBL/GenBank/DDBJ databases">
        <title>The genome sequence of Methanohalophilus portucalensis strain FDF1.</title>
        <authorList>
            <person name="Lai M.-C."/>
            <person name="Lai S.-J."/>
        </authorList>
    </citation>
    <scope>NUCLEOTIDE SEQUENCE [LARGE SCALE GENOMIC DNA]</scope>
    <source>
        <strain evidence="2 3">FDF-1</strain>
    </source>
</reference>
<evidence type="ECO:0000256" key="1">
    <source>
        <dbReference type="SAM" id="Phobius"/>
    </source>
</evidence>
<protein>
    <submittedName>
        <fullName evidence="2">Uncharacterized protein</fullName>
    </submittedName>
</protein>
<keyword evidence="1" id="KW-0472">Membrane</keyword>
<name>A0A1L9C2S4_9EURY</name>
<evidence type="ECO:0000313" key="3">
    <source>
        <dbReference type="Proteomes" id="UP000185713"/>
    </source>
</evidence>
<proteinExistence type="predicted"/>
<accession>A0A1L9C2S4</accession>
<keyword evidence="1" id="KW-0812">Transmembrane</keyword>
<feature type="transmembrane region" description="Helical" evidence="1">
    <location>
        <begin position="6"/>
        <end position="31"/>
    </location>
</feature>
<gene>
    <name evidence="2" type="ORF">MPF_1813</name>
</gene>
<dbReference type="AlphaFoldDB" id="A0A1L9C2S4"/>
<comment type="caution">
    <text evidence="2">The sequence shown here is derived from an EMBL/GenBank/DDBJ whole genome shotgun (WGS) entry which is preliminary data.</text>
</comment>
<keyword evidence="1" id="KW-1133">Transmembrane helix</keyword>
<evidence type="ECO:0000313" key="2">
    <source>
        <dbReference type="EMBL" id="OJH48766.1"/>
    </source>
</evidence>